<accession>A0ABY1UG37</accession>
<protein>
    <submittedName>
        <fullName evidence="1">Uncharacterized protein</fullName>
    </submittedName>
</protein>
<proteinExistence type="predicted"/>
<gene>
    <name evidence="1" type="ORF">CFBP3846_P500007</name>
</gene>
<keyword evidence="2" id="KW-1185">Reference proteome</keyword>
<dbReference type="EMBL" id="LT963407">
    <property type="protein sequence ID" value="SOS30950.1"/>
    <property type="molecule type" value="Genomic_DNA"/>
</dbReference>
<evidence type="ECO:0000313" key="1">
    <source>
        <dbReference type="EMBL" id="SOS30950.1"/>
    </source>
</evidence>
<name>A0ABY1UG37_PSESX</name>
<dbReference type="Proteomes" id="UP000239665">
    <property type="component" value="Plasmid PP5"/>
</dbReference>
<organism evidence="1 2">
    <name type="scientific">Pseudomonas syringae pv. avii</name>
    <dbReference type="NCBI Taxonomy" id="663959"/>
    <lineage>
        <taxon>Bacteria</taxon>
        <taxon>Pseudomonadati</taxon>
        <taxon>Pseudomonadota</taxon>
        <taxon>Gammaproteobacteria</taxon>
        <taxon>Pseudomonadales</taxon>
        <taxon>Pseudomonadaceae</taxon>
        <taxon>Pseudomonas</taxon>
        <taxon>Pseudomonas syringae</taxon>
    </lineage>
</organism>
<reference evidence="1 2" key="1">
    <citation type="submission" date="2017-11" db="EMBL/GenBank/DDBJ databases">
        <authorList>
            <person name="Blom J."/>
        </authorList>
    </citation>
    <scope>NUCLEOTIDE SEQUENCE [LARGE SCALE GENOMIC DNA]</scope>
    <source>
        <strain evidence="1 2">CFBP3846</strain>
        <plasmid evidence="2">pp5</plasmid>
    </source>
</reference>
<sequence length="58" mass="6314">MFFIGQTTNLTGNRSQERAKFHTSLGSRRPLQDVAYFGLGAAPVQGSLDADCPMHFIG</sequence>
<geneLocation type="plasmid" evidence="2">
    <name>pp5</name>
</geneLocation>
<keyword evidence="1" id="KW-0614">Plasmid</keyword>
<evidence type="ECO:0000313" key="2">
    <source>
        <dbReference type="Proteomes" id="UP000239665"/>
    </source>
</evidence>